<dbReference type="PANTHER" id="PTHR43775:SF51">
    <property type="entry name" value="INACTIVE PHENOLPHTHIOCEROL SYNTHESIS POLYKETIDE SYNTHASE TYPE I PKS1-RELATED"/>
    <property type="match status" value="1"/>
</dbReference>
<dbReference type="InterPro" id="IPR014031">
    <property type="entry name" value="Ketoacyl_synth_C"/>
</dbReference>
<comment type="subunit">
    <text evidence="10">Homodimer. Erythronolide synthase is composed of EryAI, EryAII and EryAIII multimodular (2 modules) polypeptides each coding for a functional synthase subunit which participates in 2 of the six FAS-like elongation steps required for formation of the polyketide. Module 1, 2, 3, 4, 5, and 6 participating in biosynthesis steps 1, 2, 3, 4, 5, and 6, respectively.</text>
</comment>
<dbReference type="InterPro" id="IPR016035">
    <property type="entry name" value="Acyl_Trfase/lysoPLipase"/>
</dbReference>
<keyword evidence="17" id="KW-1185">Reference proteome</keyword>
<dbReference type="Proteomes" id="UP000581769">
    <property type="component" value="Unassembled WGS sequence"/>
</dbReference>
<dbReference type="InterPro" id="IPR050091">
    <property type="entry name" value="PKS_NRPS_Biosynth_Enz"/>
</dbReference>
<evidence type="ECO:0000259" key="14">
    <source>
        <dbReference type="PROSITE" id="PS52004"/>
    </source>
</evidence>
<feature type="domain" description="Ketosynthase family 3 (KS3)" evidence="14">
    <location>
        <begin position="975"/>
        <end position="1381"/>
    </location>
</feature>
<keyword evidence="3 16" id="KW-0808">Transferase</keyword>
<dbReference type="Pfam" id="PF13602">
    <property type="entry name" value="ADH_zinc_N_2"/>
    <property type="match status" value="1"/>
</dbReference>
<dbReference type="Pfam" id="PF00109">
    <property type="entry name" value="ketoacyl-synt"/>
    <property type="match status" value="2"/>
</dbReference>
<dbReference type="InterPro" id="IPR020807">
    <property type="entry name" value="PKS_DH"/>
</dbReference>
<dbReference type="InterPro" id="IPR013968">
    <property type="entry name" value="PKS_KR"/>
</dbReference>
<dbReference type="Pfam" id="PF08659">
    <property type="entry name" value="KR"/>
    <property type="match status" value="1"/>
</dbReference>
<reference evidence="16 17" key="1">
    <citation type="submission" date="2020-08" db="EMBL/GenBank/DDBJ databases">
        <title>Sequencing the genomes of 1000 actinobacteria strains.</title>
        <authorList>
            <person name="Klenk H.-P."/>
        </authorList>
    </citation>
    <scope>NUCLEOTIDE SEQUENCE [LARGE SCALE GENOMIC DNA]</scope>
    <source>
        <strain evidence="16 17">DSM 45859</strain>
    </source>
</reference>
<feature type="region of interest" description="C-terminal hotdog fold" evidence="12">
    <location>
        <begin position="1917"/>
        <end position="2050"/>
    </location>
</feature>
<dbReference type="SUPFAM" id="SSF51735">
    <property type="entry name" value="NAD(P)-binding Rossmann-fold domains"/>
    <property type="match status" value="3"/>
</dbReference>
<dbReference type="InterPro" id="IPR011032">
    <property type="entry name" value="GroES-like_sf"/>
</dbReference>
<sequence length="2965" mass="306459">MGSMQPLAIVGMSCRYPGGVDGPEDLWRVLAEGRHVGGPFPADRGWDLAALDSIVDRGGFLDHATEFDAAFFGISPREAAAMDPQQRIALETAWEVLEHAGIDAAGLRGSATGVFVGAESRDYGPRLHEAPESVAGHLFTGTAGSVLSGRIAYTLGLRGPALTVDTSASSSLVALHLAMASLRRGECELAIAGGVSVLASPGNFAAFTSLRGLAVDGRCKPFSADADGTAWAEGAGMLAVETLSRARELGHPVLAVLRGSAMNSDGASSGLTAPDGAAQQAVIRAALRDAELAASDIDVVEAHGTGTPLGDRTEAGSLLAAYGVGRDRPVWLGSVKSNLGHTLAAAGVAAVIKMVLALRHETVPRTLHVTDPIVSGAVRLAMEAVAWPAGAQPRRAGVSGFGIGGTNVHVVVEEAPNISNSVSHQPVLTEGPVAWPFSGRGTAALAAQAERLRAVEADARDTAWSLATTRAVFEDRAVVVGALESGLSALTAGLPAASLVTGTATDGPVAFVFPGQGSQWLGMSRELARVSPGFAARLDECAAALAPYLDLHTVLDGAEGFEAADVVQPALWAVMVSLAAVWEAAGVQPDAVVGHSQGEIAAAVVAGVLSLDDAARVVALRSRALTALAGRGGMLAIEADADVVRRWLPPDVSVAAVNGPLSTVVSGVPEALQDLADAHSEVRTRTIPVDYASHSPQVGELREEILAALAGITPREARIPMISSLTGERLAGPEADAEYWYTALREPVEFERAVRVLADDGHRVFIETSPHPVLTAAVTATIGDGVVTGTLRRDDGGAERLLLSLATAHVGGATVDWRAVFPAARQVNLPTYPFQRQRYWLDETGNPGTAGTAASTGTAATAVTASTDLIAETVATAETAEAAAPVGTTDLLALVRAHTAAVLGHPDPAALPEGHTFKQLGIDSVTAVELRTRLAAATGRTLPAGVVFDRPTPAELAGYLGGAGEVRTRVREVSGEPIAIVGTACRLPGGVTGIEDLWDVVSAGRDVVGAYPADRGWDLGTLDGTGGGFVSGIADFDAGLFGISPREALAMDPQQRVLLEVSWEALERAGIAPDSVRGAEVGVFAGAFTSGYAGADRSGHLMTGLSSSVLSGRISYTLGLAGPAITVDTACSSSLVALHLAVQALHAGECELALAGGVTLHATPEWLTWFTEQGGLASDGRCKAFSDTADGMGMAEGAGMIALERLSDARRHGHQVLAVIRGTATNSDGASHGLTAPNGLAQQRVIRAALEVAGLAPADVDVVEAHGTGTRLGDPIEAEALIAAYGPGRTDPVLLGTVKSNLGHTQAAAGVTGVLKVISALRHGVVPPTLHAGAPTTHVDWTDAVRLVVEPTPWPDHGRPRRAGVSSFGISGTNAHVILEQAPVAEELPAPQPVPVPAWPVSAHSPAALDAQVALLGNVAAHPVDVGWSLAATRSTSDHRAVLIGSSRIDGVAGTAGKTAFLFSGQGAQRIRMGFELHGAYPVFAEIFDAVVAEFDGLAEALETDAIHETRWTQPGLFAVEVALVALLKSWGVEPDYVAGHSIGELAAAYVAGVWSLHDACRLVEARGRLMQALPRGGAMVAVAAREDDVVAALVDGAAIASVNGARSVVVSGEEAAVLATVDALGEVRSKRLTVSHAFHSPLMEPMLAEFREVASSLTFREPQLPLVTGRPGDVREPDYWVRHVREAVRFADAVDALREHGVRTFVEVGPDAALTPMADQRDGEAWLPLLRRDREEPVTVVTALAGLHVRGGHVDWRALHPGGRRVDLPTTSFQRTRYWLADATGPLLGDALDVAGSGELVFTGRLSLQSHPWLADHVVAGTPIVPGTALVEMALHAGAEAGCAHLAELLVEQPLVVPDHGPVQVQLTLSAPGDGRRTLTLHSRGAGEWIRHATGELTADERPAAPELTVWPPRDAIPVELDGFYPALAANGLEYGPTFQGVRAAWQRGDEIFAEVALPSGVSGDFSVHPALFDAALHTLVALQPHGGTRVPFAWSDVTVHAEGAAVARVRIAPADGDAVSVTLADETGAPIVTAASLVLRPFAGAENAVVREALFRLDWVPAGKDIAAAEGWALLGPDLALPGDVTRYADVAALAEAVRAGTPVPPVAVVRCPTPETPVAGAVDVLTLVQSWLAEETLAPARLLVVTERAVDAGPGAPVRPDAAPAWGLLRVAAAENPGRFALSDVDSLDQGGLLVAGAASDEPEFAVRGGELRVPRLVRAKPGLSIPDDSWELTAERIGTLESLALTPSERATRPLAPGEVRVGVRAAGVNFRDVLTVLGMYPGPAGPLGLEAAGTVLETADDRFRPGDAVMGIFAGAYSPAAVTDARLLIPVPDGWSWAEAASAPIAFATAHHGLFGLAGLAEGESALVHAAAGGVGQAAVQLARHRGAHVYGTASPGKWSVLTGLAGVASSRTLDFEDRFRAATDGRGVDVVLNALAGEFVDASLRLLAPGGRFVEMGKTDVRDLPGTAYHAFDLLETGVDGMGPILAELSPLFADGTLTPLPVTCWDVRQAAEAFRHLSQGRNIGKVALTVPAPKRPRSTVLVTGASGALGRLVANHLAGPDRDFVLASRRGAGSPGLATTVAQLAGSGAGVRVTACDVADRAALGAVLAAIPETAPLKAVVHTAGVLDDAAVGALTPERIAGVLRPKADGARVLHELTEQADLDAFVLFSSVAGIWGNPGQGNYAAANAYLDALAAHRRGRGLPATALAWGPWRSADGMAGGLTETDWQRMARQGLRPLSDADGLALLDAALAGGEPALVPARVEVADQDDPRPLLSTLVHRKVRRAAAAPAEVGLADRIGALSPEERHDTLLKIVRGQAALVLGLADGDSVDVEKPFREQGFDSLTAVELRNRLHATTAVTLSPTVVFDHPAPEALARHLDRELTGTVPDPVLTAFTDLERVESGADALDDVARDRLAGRLRELLARLAPATAVAAEQLDTGSDDDMFAFIDSQLGS</sequence>
<dbReference type="SMART" id="SM00829">
    <property type="entry name" value="PKS_ER"/>
    <property type="match status" value="1"/>
</dbReference>
<dbReference type="GO" id="GO:0006633">
    <property type="term" value="P:fatty acid biosynthetic process"/>
    <property type="evidence" value="ECO:0007669"/>
    <property type="project" value="InterPro"/>
</dbReference>
<feature type="region of interest" description="N-terminal hotdog fold" evidence="12">
    <location>
        <begin position="1786"/>
        <end position="1905"/>
    </location>
</feature>
<dbReference type="Pfam" id="PF00550">
    <property type="entry name" value="PP-binding"/>
    <property type="match status" value="2"/>
</dbReference>
<dbReference type="RefSeq" id="WP_184783817.1">
    <property type="nucleotide sequence ID" value="NZ_JBHUKT010000023.1"/>
</dbReference>
<accession>A0A840J5D8</accession>
<keyword evidence="4" id="KW-0677">Repeat</keyword>
<dbReference type="Gene3D" id="3.40.366.10">
    <property type="entry name" value="Malonyl-Coenzyme A Acyl Carrier Protein, domain 2"/>
    <property type="match status" value="2"/>
</dbReference>
<protein>
    <recommendedName>
        <fullName evidence="11">6-deoxyerythronolide-B synthase</fullName>
        <ecNumber evidence="11">2.3.1.94</ecNumber>
    </recommendedName>
</protein>
<dbReference type="FunFam" id="1.10.1200.10:FF:000007">
    <property type="entry name" value="Probable polyketide synthase pks17"/>
    <property type="match status" value="1"/>
</dbReference>
<dbReference type="Pfam" id="PF00698">
    <property type="entry name" value="Acyl_transf_1"/>
    <property type="match status" value="2"/>
</dbReference>
<dbReference type="CDD" id="cd08956">
    <property type="entry name" value="KR_3_FAS_SDR_x"/>
    <property type="match status" value="1"/>
</dbReference>
<dbReference type="InterPro" id="IPR009081">
    <property type="entry name" value="PP-bd_ACP"/>
</dbReference>
<dbReference type="GO" id="GO:0016491">
    <property type="term" value="F:oxidoreductase activity"/>
    <property type="evidence" value="ECO:0007669"/>
    <property type="project" value="InterPro"/>
</dbReference>
<dbReference type="InterPro" id="IPR049552">
    <property type="entry name" value="PKS_DH_N"/>
</dbReference>
<dbReference type="PROSITE" id="PS52019">
    <property type="entry name" value="PKS_MFAS_DH"/>
    <property type="match status" value="1"/>
</dbReference>
<dbReference type="PROSITE" id="PS00606">
    <property type="entry name" value="KS3_1"/>
    <property type="match status" value="1"/>
</dbReference>
<evidence type="ECO:0000256" key="1">
    <source>
        <dbReference type="ARBA" id="ARBA00022450"/>
    </source>
</evidence>
<dbReference type="SUPFAM" id="SSF55048">
    <property type="entry name" value="Probable ACP-binding domain of malonyl-CoA ACP transacylase"/>
    <property type="match status" value="2"/>
</dbReference>
<keyword evidence="2" id="KW-0597">Phosphoprotein</keyword>
<dbReference type="InterPro" id="IPR016039">
    <property type="entry name" value="Thiolase-like"/>
</dbReference>
<dbReference type="InterPro" id="IPR049551">
    <property type="entry name" value="PKS_DH_C"/>
</dbReference>
<dbReference type="GO" id="GO:0008270">
    <property type="term" value="F:zinc ion binding"/>
    <property type="evidence" value="ECO:0007669"/>
    <property type="project" value="InterPro"/>
</dbReference>
<dbReference type="PROSITE" id="PS52004">
    <property type="entry name" value="KS3_2"/>
    <property type="match status" value="2"/>
</dbReference>
<dbReference type="InterPro" id="IPR020843">
    <property type="entry name" value="ER"/>
</dbReference>
<dbReference type="InterPro" id="IPR036736">
    <property type="entry name" value="ACP-like_sf"/>
</dbReference>
<feature type="domain" description="Ketosynthase family 3 (KS3)" evidence="14">
    <location>
        <begin position="4"/>
        <end position="414"/>
    </location>
</feature>
<dbReference type="GO" id="GO:0004312">
    <property type="term" value="F:fatty acid synthase activity"/>
    <property type="evidence" value="ECO:0007669"/>
    <property type="project" value="TreeGrafter"/>
</dbReference>
<dbReference type="Pfam" id="PF14765">
    <property type="entry name" value="PS-DH"/>
    <property type="match status" value="1"/>
</dbReference>
<evidence type="ECO:0000259" key="15">
    <source>
        <dbReference type="PROSITE" id="PS52019"/>
    </source>
</evidence>
<comment type="function">
    <text evidence="8">Involved in the biosynthesis of antibiotic erythromycin via the biosynthesis of its aglycone precursor, 6-deoxyerythronolide B (6-dEB).</text>
</comment>
<evidence type="ECO:0000256" key="5">
    <source>
        <dbReference type="ARBA" id="ARBA00023268"/>
    </source>
</evidence>
<evidence type="ECO:0000256" key="9">
    <source>
        <dbReference type="ARBA" id="ARBA00060622"/>
    </source>
</evidence>
<dbReference type="Pfam" id="PF02801">
    <property type="entry name" value="Ketoacyl-synt_C"/>
    <property type="match status" value="2"/>
</dbReference>
<evidence type="ECO:0000256" key="2">
    <source>
        <dbReference type="ARBA" id="ARBA00022553"/>
    </source>
</evidence>
<evidence type="ECO:0000256" key="3">
    <source>
        <dbReference type="ARBA" id="ARBA00022679"/>
    </source>
</evidence>
<organism evidence="16 17">
    <name type="scientific">Amycolatopsis jiangsuensis</name>
    <dbReference type="NCBI Taxonomy" id="1181879"/>
    <lineage>
        <taxon>Bacteria</taxon>
        <taxon>Bacillati</taxon>
        <taxon>Actinomycetota</taxon>
        <taxon>Actinomycetes</taxon>
        <taxon>Pseudonocardiales</taxon>
        <taxon>Pseudonocardiaceae</taxon>
        <taxon>Amycolatopsis</taxon>
    </lineage>
</organism>
<evidence type="ECO:0000256" key="8">
    <source>
        <dbReference type="ARBA" id="ARBA00060158"/>
    </source>
</evidence>
<comment type="catalytic activity">
    <reaction evidence="7">
        <text>6 (S)-methylmalonyl-CoA + propanoyl-CoA + 6 NADPH + 12 H(+) = 6-deoxyerythronolide B + 6 CO2 + 6 NADP(+) + 7 CoA + H2O</text>
        <dbReference type="Rhea" id="RHEA:23068"/>
        <dbReference type="ChEBI" id="CHEBI:15377"/>
        <dbReference type="ChEBI" id="CHEBI:15378"/>
        <dbReference type="ChEBI" id="CHEBI:16089"/>
        <dbReference type="ChEBI" id="CHEBI:16526"/>
        <dbReference type="ChEBI" id="CHEBI:57287"/>
        <dbReference type="ChEBI" id="CHEBI:57327"/>
        <dbReference type="ChEBI" id="CHEBI:57392"/>
        <dbReference type="ChEBI" id="CHEBI:57783"/>
        <dbReference type="ChEBI" id="CHEBI:58349"/>
        <dbReference type="EC" id="2.3.1.94"/>
    </reaction>
</comment>
<dbReference type="SUPFAM" id="SSF53901">
    <property type="entry name" value="Thiolase-like"/>
    <property type="match status" value="2"/>
</dbReference>
<dbReference type="SUPFAM" id="SSF50129">
    <property type="entry name" value="GroES-like"/>
    <property type="match status" value="1"/>
</dbReference>
<evidence type="ECO:0000313" key="16">
    <source>
        <dbReference type="EMBL" id="MBB4689250.1"/>
    </source>
</evidence>
<dbReference type="Gene3D" id="1.10.1200.10">
    <property type="entry name" value="ACP-like"/>
    <property type="match status" value="2"/>
</dbReference>
<dbReference type="GO" id="GO:0047879">
    <property type="term" value="F:erythronolide synthase activity"/>
    <property type="evidence" value="ECO:0007669"/>
    <property type="project" value="UniProtKB-EC"/>
</dbReference>
<feature type="domain" description="PKS/mFAS DH" evidence="15">
    <location>
        <begin position="1786"/>
        <end position="2050"/>
    </location>
</feature>
<feature type="active site" description="Proton acceptor; for dehydratase activity" evidence="12">
    <location>
        <position position="1818"/>
    </location>
</feature>
<dbReference type="SUPFAM" id="SSF52151">
    <property type="entry name" value="FabD/lysophospholipase-like"/>
    <property type="match status" value="2"/>
</dbReference>
<evidence type="ECO:0000259" key="13">
    <source>
        <dbReference type="PROSITE" id="PS50075"/>
    </source>
</evidence>
<dbReference type="SMART" id="SM00825">
    <property type="entry name" value="PKS_KS"/>
    <property type="match status" value="2"/>
</dbReference>
<dbReference type="InterPro" id="IPR014043">
    <property type="entry name" value="Acyl_transferase_dom"/>
</dbReference>
<dbReference type="InterPro" id="IPR002364">
    <property type="entry name" value="Quin_OxRdtase/zeta-crystal_CS"/>
</dbReference>
<dbReference type="Gene3D" id="3.40.50.11460">
    <property type="match status" value="1"/>
</dbReference>
<dbReference type="InterPro" id="IPR020806">
    <property type="entry name" value="PKS_PP-bd"/>
</dbReference>
<dbReference type="GO" id="GO:0031177">
    <property type="term" value="F:phosphopantetheine binding"/>
    <property type="evidence" value="ECO:0007669"/>
    <property type="project" value="InterPro"/>
</dbReference>
<dbReference type="Pfam" id="PF08240">
    <property type="entry name" value="ADH_N"/>
    <property type="match status" value="1"/>
</dbReference>
<keyword evidence="5" id="KW-0511">Multifunctional enzyme</keyword>
<dbReference type="Gene3D" id="3.10.129.110">
    <property type="entry name" value="Polyketide synthase dehydratase"/>
    <property type="match status" value="1"/>
</dbReference>
<dbReference type="InterPro" id="IPR042104">
    <property type="entry name" value="PKS_dehydratase_sf"/>
</dbReference>
<feature type="active site" description="Proton donor; for dehydratase activity" evidence="12">
    <location>
        <position position="1975"/>
    </location>
</feature>
<dbReference type="SMART" id="SM01294">
    <property type="entry name" value="PKS_PP_betabranch"/>
    <property type="match status" value="1"/>
</dbReference>
<dbReference type="EMBL" id="JACHMG010000001">
    <property type="protein sequence ID" value="MBB4689250.1"/>
    <property type="molecule type" value="Genomic_DNA"/>
</dbReference>
<dbReference type="SUPFAM" id="SSF47336">
    <property type="entry name" value="ACP-like"/>
    <property type="match status" value="2"/>
</dbReference>
<dbReference type="FunFam" id="3.40.366.10:FF:000002">
    <property type="entry name" value="Probable polyketide synthase 2"/>
    <property type="match status" value="1"/>
</dbReference>
<dbReference type="Pfam" id="PF21089">
    <property type="entry name" value="PKS_DH_N"/>
    <property type="match status" value="1"/>
</dbReference>
<evidence type="ECO:0000256" key="4">
    <source>
        <dbReference type="ARBA" id="ARBA00022737"/>
    </source>
</evidence>
<dbReference type="SMART" id="SM00823">
    <property type="entry name" value="PKS_PP"/>
    <property type="match status" value="2"/>
</dbReference>
<dbReference type="InterPro" id="IPR006162">
    <property type="entry name" value="Ppantetheine_attach_site"/>
</dbReference>
<dbReference type="EC" id="2.3.1.94" evidence="11"/>
<dbReference type="Gene3D" id="3.90.180.10">
    <property type="entry name" value="Medium-chain alcohol dehydrogenases, catalytic domain"/>
    <property type="match status" value="1"/>
</dbReference>
<dbReference type="Gene3D" id="3.40.50.720">
    <property type="entry name" value="NAD(P)-binding Rossmann-like Domain"/>
    <property type="match status" value="1"/>
</dbReference>
<dbReference type="SMART" id="SM00826">
    <property type="entry name" value="PKS_DH"/>
    <property type="match status" value="1"/>
</dbReference>
<dbReference type="PROSITE" id="PS01162">
    <property type="entry name" value="QOR_ZETA_CRYSTAL"/>
    <property type="match status" value="1"/>
</dbReference>
<dbReference type="Gene3D" id="3.30.70.3290">
    <property type="match status" value="2"/>
</dbReference>
<dbReference type="InterPro" id="IPR014030">
    <property type="entry name" value="Ketoacyl_synth_N"/>
</dbReference>
<proteinExistence type="predicted"/>
<feature type="domain" description="Carrier" evidence="13">
    <location>
        <begin position="2817"/>
        <end position="2892"/>
    </location>
</feature>
<evidence type="ECO:0000256" key="7">
    <source>
        <dbReference type="ARBA" id="ARBA00052442"/>
    </source>
</evidence>
<dbReference type="SMART" id="SM00827">
    <property type="entry name" value="PKS_AT"/>
    <property type="match status" value="2"/>
</dbReference>
<dbReference type="SMART" id="SM00822">
    <property type="entry name" value="PKS_KR"/>
    <property type="match status" value="1"/>
</dbReference>
<evidence type="ECO:0000256" key="11">
    <source>
        <dbReference type="ARBA" id="ARBA00066981"/>
    </source>
</evidence>
<dbReference type="InterPro" id="IPR020841">
    <property type="entry name" value="PKS_Beta-ketoAc_synthase_dom"/>
</dbReference>
<dbReference type="InterPro" id="IPR057326">
    <property type="entry name" value="KR_dom"/>
</dbReference>
<evidence type="ECO:0000256" key="12">
    <source>
        <dbReference type="PROSITE-ProRule" id="PRU01363"/>
    </source>
</evidence>
<dbReference type="InterPro" id="IPR016036">
    <property type="entry name" value="Malonyl_transacylase_ACP-bd"/>
</dbReference>
<dbReference type="InterPro" id="IPR032821">
    <property type="entry name" value="PKS_assoc"/>
</dbReference>
<dbReference type="GO" id="GO:0004315">
    <property type="term" value="F:3-oxoacyl-[acyl-carrier-protein] synthase activity"/>
    <property type="evidence" value="ECO:0007669"/>
    <property type="project" value="InterPro"/>
</dbReference>
<evidence type="ECO:0000256" key="6">
    <source>
        <dbReference type="ARBA" id="ARBA00023315"/>
    </source>
</evidence>
<name>A0A840J5D8_9PSEU</name>
<comment type="pathway">
    <text evidence="9">Antibiotic biosynthesis; erythromycin biosynthesis.</text>
</comment>
<keyword evidence="6" id="KW-0012">Acyltransferase</keyword>
<feature type="domain" description="Carrier" evidence="13">
    <location>
        <begin position="886"/>
        <end position="964"/>
    </location>
</feature>
<dbReference type="FunFam" id="3.40.47.10:FF:000019">
    <property type="entry name" value="Polyketide synthase type I"/>
    <property type="match status" value="2"/>
</dbReference>
<dbReference type="Gene3D" id="3.40.47.10">
    <property type="match status" value="2"/>
</dbReference>
<dbReference type="InterPro" id="IPR018201">
    <property type="entry name" value="Ketoacyl_synth_AS"/>
</dbReference>
<dbReference type="PROSITE" id="PS00012">
    <property type="entry name" value="PHOSPHOPANTETHEINE"/>
    <property type="match status" value="1"/>
</dbReference>
<dbReference type="CDD" id="cd05195">
    <property type="entry name" value="enoyl_red"/>
    <property type="match status" value="1"/>
</dbReference>
<dbReference type="InterPro" id="IPR001227">
    <property type="entry name" value="Ac_transferase_dom_sf"/>
</dbReference>
<dbReference type="PANTHER" id="PTHR43775">
    <property type="entry name" value="FATTY ACID SYNTHASE"/>
    <property type="match status" value="1"/>
</dbReference>
<dbReference type="InterPro" id="IPR049900">
    <property type="entry name" value="PKS_mFAS_DH"/>
</dbReference>
<comment type="caution">
    <text evidence="16">The sequence shown here is derived from an EMBL/GenBank/DDBJ whole genome shotgun (WGS) entry which is preliminary data.</text>
</comment>
<evidence type="ECO:0000256" key="10">
    <source>
        <dbReference type="ARBA" id="ARBA00063272"/>
    </source>
</evidence>
<dbReference type="Pfam" id="PF16197">
    <property type="entry name" value="KAsynt_C_assoc"/>
    <property type="match status" value="2"/>
</dbReference>
<keyword evidence="1" id="KW-0596">Phosphopantetheine</keyword>
<gene>
    <name evidence="16" type="ORF">BJY18_006735</name>
</gene>
<dbReference type="InterPro" id="IPR036291">
    <property type="entry name" value="NAD(P)-bd_dom_sf"/>
</dbReference>
<evidence type="ECO:0000313" key="17">
    <source>
        <dbReference type="Proteomes" id="UP000581769"/>
    </source>
</evidence>
<dbReference type="InterPro" id="IPR013154">
    <property type="entry name" value="ADH-like_N"/>
</dbReference>
<dbReference type="CDD" id="cd00833">
    <property type="entry name" value="PKS"/>
    <property type="match status" value="2"/>
</dbReference>
<dbReference type="PROSITE" id="PS50075">
    <property type="entry name" value="CARRIER"/>
    <property type="match status" value="2"/>
</dbReference>